<evidence type="ECO:0000256" key="3">
    <source>
        <dbReference type="ARBA" id="ARBA00012100"/>
    </source>
</evidence>
<keyword evidence="11" id="KW-1185">Reference proteome</keyword>
<organism evidence="10 11">
    <name type="scientific">Oceanobacillus profundus</name>
    <dbReference type="NCBI Taxonomy" id="372463"/>
    <lineage>
        <taxon>Bacteria</taxon>
        <taxon>Bacillati</taxon>
        <taxon>Bacillota</taxon>
        <taxon>Bacilli</taxon>
        <taxon>Bacillales</taxon>
        <taxon>Bacillaceae</taxon>
        <taxon>Oceanobacillus</taxon>
    </lineage>
</organism>
<dbReference type="PANTHER" id="PTHR43540:SF3">
    <property type="entry name" value="ENTEROBACTIN SYNTHASE COMPONENT B"/>
    <property type="match status" value="1"/>
</dbReference>
<proteinExistence type="inferred from homology"/>
<evidence type="ECO:0000256" key="7">
    <source>
        <dbReference type="ARBA" id="ARBA00048590"/>
    </source>
</evidence>
<dbReference type="Gene3D" id="3.40.50.850">
    <property type="entry name" value="Isochorismatase-like"/>
    <property type="match status" value="1"/>
</dbReference>
<dbReference type="InterPro" id="IPR036380">
    <property type="entry name" value="Isochorismatase-like_sf"/>
</dbReference>
<comment type="catalytic activity">
    <reaction evidence="7">
        <text>isochorismate + H2O = (2S,3S)-2,3-dihydroxy-2,3-dihydrobenzoate + pyruvate</text>
        <dbReference type="Rhea" id="RHEA:11112"/>
        <dbReference type="ChEBI" id="CHEBI:15361"/>
        <dbReference type="ChEBI" id="CHEBI:15377"/>
        <dbReference type="ChEBI" id="CHEBI:29780"/>
        <dbReference type="ChEBI" id="CHEBI:58764"/>
        <dbReference type="EC" id="3.3.2.1"/>
    </reaction>
</comment>
<evidence type="ECO:0000313" key="10">
    <source>
        <dbReference type="EMBL" id="RHW32879.1"/>
    </source>
</evidence>
<dbReference type="EC" id="3.3.2.1" evidence="3"/>
<dbReference type="PRINTS" id="PR01398">
    <property type="entry name" value="ISCHRISMTASE"/>
</dbReference>
<accession>A0A417YIM8</accession>
<comment type="pathway">
    <text evidence="1">Siderophore biosynthesis.</text>
</comment>
<protein>
    <recommendedName>
        <fullName evidence="3">isochorismatase</fullName>
        <ecNumber evidence="3">3.3.2.1</ecNumber>
    </recommendedName>
</protein>
<keyword evidence="6" id="KW-0378">Hydrolase</keyword>
<comment type="cofactor">
    <cofactor evidence="8">
        <name>pantetheine 4'-phosphate</name>
        <dbReference type="ChEBI" id="CHEBI:47942"/>
    </cofactor>
    <text evidence="8">Binds 1 phosphopantetheine covalently.</text>
</comment>
<gene>
    <name evidence="10" type="ORF">D1B32_07475</name>
</gene>
<evidence type="ECO:0000256" key="1">
    <source>
        <dbReference type="ARBA" id="ARBA00004924"/>
    </source>
</evidence>
<dbReference type="OrthoDB" id="257098at2"/>
<comment type="similarity">
    <text evidence="2">Belongs to the isochorismatase family.</text>
</comment>
<dbReference type="EMBL" id="QWEH01000004">
    <property type="protein sequence ID" value="RHW32879.1"/>
    <property type="molecule type" value="Genomic_DNA"/>
</dbReference>
<evidence type="ECO:0000256" key="6">
    <source>
        <dbReference type="ARBA" id="ARBA00022801"/>
    </source>
</evidence>
<evidence type="ECO:0000256" key="2">
    <source>
        <dbReference type="ARBA" id="ARBA00006336"/>
    </source>
</evidence>
<dbReference type="InterPro" id="IPR050272">
    <property type="entry name" value="Isochorismatase-like_hydrls"/>
</dbReference>
<dbReference type="RefSeq" id="WP_095307394.1">
    <property type="nucleotide sequence ID" value="NZ_JAMAWL010000005.1"/>
</dbReference>
<evidence type="ECO:0000256" key="8">
    <source>
        <dbReference type="PIRSR" id="PIRSR001111-50"/>
    </source>
</evidence>
<dbReference type="AlphaFoldDB" id="A0A417YIM8"/>
<name>A0A417YIM8_9BACI</name>
<keyword evidence="5 8" id="KW-0597">Phosphoprotein</keyword>
<dbReference type="Proteomes" id="UP000285456">
    <property type="component" value="Unassembled WGS sequence"/>
</dbReference>
<dbReference type="GO" id="GO:0008908">
    <property type="term" value="F:isochorismatase activity"/>
    <property type="evidence" value="ECO:0007669"/>
    <property type="project" value="UniProtKB-EC"/>
</dbReference>
<evidence type="ECO:0000256" key="4">
    <source>
        <dbReference type="ARBA" id="ARBA00022450"/>
    </source>
</evidence>
<evidence type="ECO:0000259" key="9">
    <source>
        <dbReference type="PROSITE" id="PS50075"/>
    </source>
</evidence>
<feature type="modified residue" description="O-(pantetheine 4'-phosphoryl)serine" evidence="8">
    <location>
        <position position="261"/>
    </location>
</feature>
<sequence>MGIPKIPSYSMPNVSDFPENKVSWQVDPDRAVLLIHDMQDYFLNFYDRGQSPVTELVDHIELLKAQCKKQSIPVVYTAQPGDQNPEDRALLTDFWGEGLSDDPAQTSIIDALTPEENDLMLTKWRYSAFKRSDFLDIIQKQGRDQLIICGVYAHIGCLLTAAEAFMYDIQPFFVADAVADFSLDEHKMAIEYATKRCAATTSTADILRELQVIEGSNTKEETDMTGSFTFEAMRQQVAELLDLEAEELSDTDDLFDLGLDSIRLMSLVESWRQNGLEVNFIRLAEKGNLSAWWNLIDRVSDKV</sequence>
<keyword evidence="4 8" id="KW-0596">Phosphopantetheine</keyword>
<dbReference type="SUPFAM" id="SSF52499">
    <property type="entry name" value="Isochorismatase-like hydrolases"/>
    <property type="match status" value="1"/>
</dbReference>
<dbReference type="CDD" id="cd01013">
    <property type="entry name" value="isochorismatase"/>
    <property type="match status" value="1"/>
</dbReference>
<reference evidence="10 11" key="1">
    <citation type="journal article" date="2007" name="Int. J. Syst. Evol. Microbiol.">
        <title>Oceanobacillus profundus sp. nov., isolated from a deep-sea sediment core.</title>
        <authorList>
            <person name="Kim Y.G."/>
            <person name="Choi D.H."/>
            <person name="Hyun S."/>
            <person name="Cho B.C."/>
        </authorList>
    </citation>
    <scope>NUCLEOTIDE SEQUENCE [LARGE SCALE GENOMIC DNA]</scope>
    <source>
        <strain evidence="10 11">DSM 18246</strain>
    </source>
</reference>
<evidence type="ECO:0000313" key="11">
    <source>
        <dbReference type="Proteomes" id="UP000285456"/>
    </source>
</evidence>
<dbReference type="InterPro" id="IPR036736">
    <property type="entry name" value="ACP-like_sf"/>
</dbReference>
<feature type="domain" description="Carrier" evidence="9">
    <location>
        <begin position="227"/>
        <end position="300"/>
    </location>
</feature>
<dbReference type="PIRSF" id="PIRSF001111">
    <property type="entry name" value="Isochorismatase"/>
    <property type="match status" value="1"/>
</dbReference>
<dbReference type="InterPro" id="IPR000868">
    <property type="entry name" value="Isochorismatase-like_dom"/>
</dbReference>
<dbReference type="FunFam" id="3.40.50.850:FF:000002">
    <property type="entry name" value="Vibriobactin-specific isochorismatase"/>
    <property type="match status" value="1"/>
</dbReference>
<dbReference type="SUPFAM" id="SSF47336">
    <property type="entry name" value="ACP-like"/>
    <property type="match status" value="1"/>
</dbReference>
<dbReference type="InterPro" id="IPR016291">
    <property type="entry name" value="Isochorismatase"/>
</dbReference>
<dbReference type="Gene3D" id="1.10.1200.10">
    <property type="entry name" value="ACP-like"/>
    <property type="match status" value="1"/>
</dbReference>
<dbReference type="Pfam" id="PF00550">
    <property type="entry name" value="PP-binding"/>
    <property type="match status" value="1"/>
</dbReference>
<comment type="caution">
    <text evidence="10">The sequence shown here is derived from an EMBL/GenBank/DDBJ whole genome shotgun (WGS) entry which is preliminary data.</text>
</comment>
<dbReference type="PROSITE" id="PS50075">
    <property type="entry name" value="CARRIER"/>
    <property type="match status" value="1"/>
</dbReference>
<dbReference type="InterPro" id="IPR009081">
    <property type="entry name" value="PP-bd_ACP"/>
</dbReference>
<evidence type="ECO:0000256" key="5">
    <source>
        <dbReference type="ARBA" id="ARBA00022553"/>
    </source>
</evidence>
<dbReference type="PANTHER" id="PTHR43540">
    <property type="entry name" value="PEROXYUREIDOACRYLATE/UREIDOACRYLATE AMIDOHYDROLASE-RELATED"/>
    <property type="match status" value="1"/>
</dbReference>
<dbReference type="Pfam" id="PF00857">
    <property type="entry name" value="Isochorismatase"/>
    <property type="match status" value="1"/>
</dbReference>